<dbReference type="EMBL" id="JBEDUW010000007">
    <property type="protein sequence ID" value="KAK9911526.1"/>
    <property type="molecule type" value="Genomic_DNA"/>
</dbReference>
<sequence length="157" mass="17785">MLPDYRLGPEDIKVSMVGWEASEFIMDEDKNYESYWKGYLVYRHQPSGYATVGAEQVLELLDIIAGQTSLIFKLCMDGHKECQARRVFEDKYEKMVGMTTSGMEEGGDLRKIRCVDATGIDVRNVEKKICCSEYATTITKISDKDSQVIDASDVDVE</sequence>
<accession>A0AAW1VWY8</accession>
<dbReference type="Proteomes" id="UP001457282">
    <property type="component" value="Unassembled WGS sequence"/>
</dbReference>
<gene>
    <name evidence="1" type="ORF">M0R45_035427</name>
</gene>
<protein>
    <submittedName>
        <fullName evidence="1">Uncharacterized protein</fullName>
    </submittedName>
</protein>
<proteinExistence type="predicted"/>
<evidence type="ECO:0000313" key="1">
    <source>
        <dbReference type="EMBL" id="KAK9911526.1"/>
    </source>
</evidence>
<reference evidence="1 2" key="1">
    <citation type="journal article" date="2023" name="G3 (Bethesda)">
        <title>A chromosome-length genome assembly and annotation of blackberry (Rubus argutus, cv. 'Hillquist').</title>
        <authorList>
            <person name="Bruna T."/>
            <person name="Aryal R."/>
            <person name="Dudchenko O."/>
            <person name="Sargent D.J."/>
            <person name="Mead D."/>
            <person name="Buti M."/>
            <person name="Cavallini A."/>
            <person name="Hytonen T."/>
            <person name="Andres J."/>
            <person name="Pham M."/>
            <person name="Weisz D."/>
            <person name="Mascagni F."/>
            <person name="Usai G."/>
            <person name="Natali L."/>
            <person name="Bassil N."/>
            <person name="Fernandez G.E."/>
            <person name="Lomsadze A."/>
            <person name="Armour M."/>
            <person name="Olukolu B."/>
            <person name="Poorten T."/>
            <person name="Britton C."/>
            <person name="Davik J."/>
            <person name="Ashrafi H."/>
            <person name="Aiden E.L."/>
            <person name="Borodovsky M."/>
            <person name="Worthington M."/>
        </authorList>
    </citation>
    <scope>NUCLEOTIDE SEQUENCE [LARGE SCALE GENOMIC DNA]</scope>
    <source>
        <strain evidence="1">PI 553951</strain>
    </source>
</reference>
<organism evidence="1 2">
    <name type="scientific">Rubus argutus</name>
    <name type="common">Southern blackberry</name>
    <dbReference type="NCBI Taxonomy" id="59490"/>
    <lineage>
        <taxon>Eukaryota</taxon>
        <taxon>Viridiplantae</taxon>
        <taxon>Streptophyta</taxon>
        <taxon>Embryophyta</taxon>
        <taxon>Tracheophyta</taxon>
        <taxon>Spermatophyta</taxon>
        <taxon>Magnoliopsida</taxon>
        <taxon>eudicotyledons</taxon>
        <taxon>Gunneridae</taxon>
        <taxon>Pentapetalae</taxon>
        <taxon>rosids</taxon>
        <taxon>fabids</taxon>
        <taxon>Rosales</taxon>
        <taxon>Rosaceae</taxon>
        <taxon>Rosoideae</taxon>
        <taxon>Rosoideae incertae sedis</taxon>
        <taxon>Rubus</taxon>
    </lineage>
</organism>
<evidence type="ECO:0000313" key="2">
    <source>
        <dbReference type="Proteomes" id="UP001457282"/>
    </source>
</evidence>
<dbReference type="AlphaFoldDB" id="A0AAW1VWY8"/>
<name>A0AAW1VWY8_RUBAR</name>
<comment type="caution">
    <text evidence="1">The sequence shown here is derived from an EMBL/GenBank/DDBJ whole genome shotgun (WGS) entry which is preliminary data.</text>
</comment>
<keyword evidence="2" id="KW-1185">Reference proteome</keyword>